<evidence type="ECO:0000256" key="2">
    <source>
        <dbReference type="ARBA" id="ARBA00005254"/>
    </source>
</evidence>
<evidence type="ECO:0000256" key="6">
    <source>
        <dbReference type="ARBA" id="ARBA00023709"/>
    </source>
</evidence>
<organism evidence="9 10">
    <name type="scientific">Corynebacterium glaucum</name>
    <dbReference type="NCBI Taxonomy" id="187491"/>
    <lineage>
        <taxon>Bacteria</taxon>
        <taxon>Bacillati</taxon>
        <taxon>Actinomycetota</taxon>
        <taxon>Actinomycetes</taxon>
        <taxon>Mycobacteriales</taxon>
        <taxon>Corynebacteriaceae</taxon>
        <taxon>Corynebacterium</taxon>
    </lineage>
</organism>
<keyword evidence="3" id="KW-0276">Fatty acid metabolism</keyword>
<evidence type="ECO:0000256" key="5">
    <source>
        <dbReference type="ARBA" id="ARBA00023239"/>
    </source>
</evidence>
<dbReference type="InterPro" id="IPR018376">
    <property type="entry name" value="Enoyl-CoA_hyd/isom_CS"/>
</dbReference>
<comment type="function">
    <text evidence="1">Could possibly oxidize fatty acids using specific components.</text>
</comment>
<dbReference type="KEGG" id="cgv:CGLAU_10860"/>
<dbReference type="OrthoDB" id="3569436at2"/>
<dbReference type="GO" id="GO:0018812">
    <property type="term" value="F:3-hydroxyacyl-CoA dehydratase activity"/>
    <property type="evidence" value="ECO:0007669"/>
    <property type="project" value="RHEA"/>
</dbReference>
<evidence type="ECO:0000313" key="10">
    <source>
        <dbReference type="Proteomes" id="UP000217209"/>
    </source>
</evidence>
<dbReference type="EC" id="4.2.1.17" evidence="9"/>
<dbReference type="AlphaFoldDB" id="A0A1Q2HZ13"/>
<evidence type="ECO:0000256" key="7">
    <source>
        <dbReference type="ARBA" id="ARBA00023717"/>
    </source>
</evidence>
<keyword evidence="4" id="KW-0443">Lipid metabolism</keyword>
<reference evidence="9 10" key="1">
    <citation type="submission" date="2016-12" db="EMBL/GenBank/DDBJ databases">
        <authorList>
            <person name="Song W.-J."/>
            <person name="Kurnit D.M."/>
        </authorList>
    </citation>
    <scope>NUCLEOTIDE SEQUENCE [LARGE SCALE GENOMIC DNA]</scope>
    <source>
        <strain evidence="9 10">DSM 30827</strain>
    </source>
</reference>
<comment type="similarity">
    <text evidence="2 8">Belongs to the enoyl-CoA hydratase/isomerase family.</text>
</comment>
<dbReference type="PROSITE" id="PS00166">
    <property type="entry name" value="ENOYL_COA_HYDRATASE"/>
    <property type="match status" value="1"/>
</dbReference>
<dbReference type="RefSeq" id="WP_157731360.1">
    <property type="nucleotide sequence ID" value="NZ_CP019688.1"/>
</dbReference>
<gene>
    <name evidence="9" type="primary">echA2</name>
    <name evidence="9" type="ORF">CGLAU_10860</name>
</gene>
<dbReference type="PANTHER" id="PTHR11941:SF169">
    <property type="entry name" value="(7AS)-7A-METHYL-1,5-DIOXO-2,3,5,6,7,7A-HEXAHYDRO-1H-INDENE-CARBOXYL-COA HYDROLASE"/>
    <property type="match status" value="1"/>
</dbReference>
<evidence type="ECO:0000256" key="3">
    <source>
        <dbReference type="ARBA" id="ARBA00022832"/>
    </source>
</evidence>
<dbReference type="PANTHER" id="PTHR11941">
    <property type="entry name" value="ENOYL-COA HYDRATASE-RELATED"/>
    <property type="match status" value="1"/>
</dbReference>
<evidence type="ECO:0000313" key="9">
    <source>
        <dbReference type="EMBL" id="AQQ16106.1"/>
    </source>
</evidence>
<dbReference type="InterPro" id="IPR029045">
    <property type="entry name" value="ClpP/crotonase-like_dom_sf"/>
</dbReference>
<evidence type="ECO:0000256" key="1">
    <source>
        <dbReference type="ARBA" id="ARBA00002994"/>
    </source>
</evidence>
<accession>A0A1Q2HZ13</accession>
<dbReference type="Proteomes" id="UP000217209">
    <property type="component" value="Chromosome"/>
</dbReference>
<dbReference type="Gene3D" id="3.90.226.10">
    <property type="entry name" value="2-enoyl-CoA Hydratase, Chain A, domain 1"/>
    <property type="match status" value="1"/>
</dbReference>
<sequence length="220" mass="22858">MIKVVDSGPVRVISLDRHEKRNALSQELCTLLIDGILHPPSSTRAIVLTGEGTVFSAGADLDETDFQDALYPVIAKLMRTIVASPLPAVAYLNGPAIGAGMMLAMACDLRVVSETAVCSLPVTKIGIGVDSWPVEALAELIGGARARAMLLAGLPLDVDTAVATGFAVGRGSLEDALAFAGNFAGKSAETVANVKQQFAPSLFTEAERDAGVQAAWDARP</sequence>
<name>A0A1Q2HZ13_9CORY</name>
<proteinExistence type="inferred from homology"/>
<keyword evidence="5 9" id="KW-0456">Lyase</keyword>
<dbReference type="SUPFAM" id="SSF52096">
    <property type="entry name" value="ClpP/crotonase"/>
    <property type="match status" value="1"/>
</dbReference>
<evidence type="ECO:0000256" key="4">
    <source>
        <dbReference type="ARBA" id="ARBA00023098"/>
    </source>
</evidence>
<dbReference type="GO" id="GO:0006635">
    <property type="term" value="P:fatty acid beta-oxidation"/>
    <property type="evidence" value="ECO:0007669"/>
    <property type="project" value="TreeGrafter"/>
</dbReference>
<dbReference type="EMBL" id="CP019688">
    <property type="protein sequence ID" value="AQQ16106.1"/>
    <property type="molecule type" value="Genomic_DNA"/>
</dbReference>
<protein>
    <submittedName>
        <fullName evidence="9">Putative enoyl-CoA hydratase echA6</fullName>
        <ecNumber evidence="9">4.2.1.17</ecNumber>
    </submittedName>
</protein>
<dbReference type="CDD" id="cd06558">
    <property type="entry name" value="crotonase-like"/>
    <property type="match status" value="1"/>
</dbReference>
<dbReference type="InterPro" id="IPR001753">
    <property type="entry name" value="Enoyl-CoA_hydra/iso"/>
</dbReference>
<keyword evidence="10" id="KW-1185">Reference proteome</keyword>
<dbReference type="Pfam" id="PF00378">
    <property type="entry name" value="ECH_1"/>
    <property type="match status" value="1"/>
</dbReference>
<evidence type="ECO:0000256" key="8">
    <source>
        <dbReference type="RuleBase" id="RU003707"/>
    </source>
</evidence>
<comment type="catalytic activity">
    <reaction evidence="7">
        <text>a 4-saturated-(3S)-3-hydroxyacyl-CoA = a (3E)-enoyl-CoA + H2O</text>
        <dbReference type="Rhea" id="RHEA:20724"/>
        <dbReference type="ChEBI" id="CHEBI:15377"/>
        <dbReference type="ChEBI" id="CHEBI:58521"/>
        <dbReference type="ChEBI" id="CHEBI:137480"/>
        <dbReference type="EC" id="4.2.1.17"/>
    </reaction>
</comment>
<comment type="catalytic activity">
    <reaction evidence="6">
        <text>a (3S)-3-hydroxyacyl-CoA = a (2E)-enoyl-CoA + H2O</text>
        <dbReference type="Rhea" id="RHEA:16105"/>
        <dbReference type="ChEBI" id="CHEBI:15377"/>
        <dbReference type="ChEBI" id="CHEBI:57318"/>
        <dbReference type="ChEBI" id="CHEBI:58856"/>
        <dbReference type="EC" id="4.2.1.17"/>
    </reaction>
</comment>